<reference evidence="2" key="1">
    <citation type="submission" date="2022-11" db="UniProtKB">
        <authorList>
            <consortium name="WormBaseParasite"/>
        </authorList>
    </citation>
    <scope>IDENTIFICATION</scope>
</reference>
<accession>A0A914H6Z4</accession>
<evidence type="ECO:0000313" key="1">
    <source>
        <dbReference type="Proteomes" id="UP000887572"/>
    </source>
</evidence>
<dbReference type="Proteomes" id="UP000887572">
    <property type="component" value="Unplaced"/>
</dbReference>
<keyword evidence="1" id="KW-1185">Reference proteome</keyword>
<proteinExistence type="predicted"/>
<dbReference type="AlphaFoldDB" id="A0A914H6Z4"/>
<name>A0A914H6Z4_GLORO</name>
<dbReference type="InterPro" id="IPR043136">
    <property type="entry name" value="B30.2/SPRY_sf"/>
</dbReference>
<dbReference type="Gene3D" id="2.60.120.920">
    <property type="match status" value="1"/>
</dbReference>
<sequence length="120" mass="13441">MQLPAQKQNGETGEWLAVLAEWPIAIEDLGIFYYEVTILGENMVKVHVGLSTRHSNIYAFGSDGDFWGHEFTTSGHPYIEGKPSFSPGDVVGCGNSPNYSHNERRAFGHCQFVCRFCFHV</sequence>
<dbReference type="WBParaSite" id="Gr19_v10_g14400.t1">
    <property type="protein sequence ID" value="Gr19_v10_g14400.t1"/>
    <property type="gene ID" value="Gr19_v10_g14400"/>
</dbReference>
<evidence type="ECO:0000313" key="2">
    <source>
        <dbReference type="WBParaSite" id="Gr19_v10_g14400.t1"/>
    </source>
</evidence>
<protein>
    <submittedName>
        <fullName evidence="2">SPRY domain-containing protein</fullName>
    </submittedName>
</protein>
<organism evidence="1 2">
    <name type="scientific">Globodera rostochiensis</name>
    <name type="common">Golden nematode worm</name>
    <name type="synonym">Heterodera rostochiensis</name>
    <dbReference type="NCBI Taxonomy" id="31243"/>
    <lineage>
        <taxon>Eukaryota</taxon>
        <taxon>Metazoa</taxon>
        <taxon>Ecdysozoa</taxon>
        <taxon>Nematoda</taxon>
        <taxon>Chromadorea</taxon>
        <taxon>Rhabditida</taxon>
        <taxon>Tylenchina</taxon>
        <taxon>Tylenchomorpha</taxon>
        <taxon>Tylenchoidea</taxon>
        <taxon>Heteroderidae</taxon>
        <taxon>Heteroderinae</taxon>
        <taxon>Globodera</taxon>
    </lineage>
</organism>